<evidence type="ECO:0000313" key="1">
    <source>
        <dbReference type="Proteomes" id="UP000492821"/>
    </source>
</evidence>
<accession>A0A7E4UQ51</accession>
<organism evidence="1 2">
    <name type="scientific">Panagrellus redivivus</name>
    <name type="common">Microworm</name>
    <dbReference type="NCBI Taxonomy" id="6233"/>
    <lineage>
        <taxon>Eukaryota</taxon>
        <taxon>Metazoa</taxon>
        <taxon>Ecdysozoa</taxon>
        <taxon>Nematoda</taxon>
        <taxon>Chromadorea</taxon>
        <taxon>Rhabditida</taxon>
        <taxon>Tylenchina</taxon>
        <taxon>Panagrolaimomorpha</taxon>
        <taxon>Panagrolaimoidea</taxon>
        <taxon>Panagrolaimidae</taxon>
        <taxon>Panagrellus</taxon>
    </lineage>
</organism>
<dbReference type="WBParaSite" id="Pan_g11474.t1">
    <property type="protein sequence ID" value="Pan_g11474.t1"/>
    <property type="gene ID" value="Pan_g11474"/>
</dbReference>
<reference evidence="1" key="1">
    <citation type="journal article" date="2013" name="Genetics">
        <title>The draft genome and transcriptome of Panagrellus redivivus are shaped by the harsh demands of a free-living lifestyle.</title>
        <authorList>
            <person name="Srinivasan J."/>
            <person name="Dillman A.R."/>
            <person name="Macchietto M.G."/>
            <person name="Heikkinen L."/>
            <person name="Lakso M."/>
            <person name="Fracchia K.M."/>
            <person name="Antoshechkin I."/>
            <person name="Mortazavi A."/>
            <person name="Wong G."/>
            <person name="Sternberg P.W."/>
        </authorList>
    </citation>
    <scope>NUCLEOTIDE SEQUENCE [LARGE SCALE GENOMIC DNA]</scope>
    <source>
        <strain evidence="1">MT8872</strain>
    </source>
</reference>
<reference evidence="2" key="2">
    <citation type="submission" date="2020-10" db="UniProtKB">
        <authorList>
            <consortium name="WormBaseParasite"/>
        </authorList>
    </citation>
    <scope>IDENTIFICATION</scope>
</reference>
<sequence>MPFPLSSLPYGFRQRLRELATPVEAYQLQTAAPNFSGFQPLVMLNRSDYNNVYIVDGAVSDSHLICGLKYSEKRLIPLSGDELHIRQKLCLENLKSIDKVLNHYFLSECVRIHFNNVHINSTFFKKLYSNLMINCNPDTRRPSFFVIYHCTFDPEGLTAVYRTLLKYSQKILWYPLPVDWLHNMMNENVSGLEHLSVSFESAEALNVDKTLFLQFCLAQATNFEFEISIKFFEFKQSIKQRIDLLMSGNFTTFVERCPVKSVRKVVFEMFFNSTDKWEYELCGP</sequence>
<dbReference type="AlphaFoldDB" id="A0A7E4UQ51"/>
<name>A0A7E4UQ51_PANRE</name>
<evidence type="ECO:0000313" key="2">
    <source>
        <dbReference type="WBParaSite" id="Pan_g11474.t1"/>
    </source>
</evidence>
<keyword evidence="1" id="KW-1185">Reference proteome</keyword>
<protein>
    <submittedName>
        <fullName evidence="2">FTH domain-containing protein</fullName>
    </submittedName>
</protein>
<dbReference type="Proteomes" id="UP000492821">
    <property type="component" value="Unassembled WGS sequence"/>
</dbReference>
<proteinExistence type="predicted"/>